<dbReference type="Pfam" id="PF13449">
    <property type="entry name" value="Phytase-like"/>
    <property type="match status" value="1"/>
</dbReference>
<gene>
    <name evidence="2" type="ORF">DD559_01195</name>
</gene>
<dbReference type="AlphaFoldDB" id="A0A2U0SA29"/>
<dbReference type="SUPFAM" id="SSF101898">
    <property type="entry name" value="NHL repeat"/>
    <property type="match status" value="1"/>
</dbReference>
<dbReference type="OrthoDB" id="9798693at2"/>
<dbReference type="Proteomes" id="UP000245890">
    <property type="component" value="Unassembled WGS sequence"/>
</dbReference>
<name>A0A2U0SA29_9SPHN</name>
<dbReference type="InterPro" id="IPR027372">
    <property type="entry name" value="Phytase-like_dom"/>
</dbReference>
<keyword evidence="3" id="KW-1185">Reference proteome</keyword>
<evidence type="ECO:0000313" key="2">
    <source>
        <dbReference type="EMBL" id="PVX28131.1"/>
    </source>
</evidence>
<dbReference type="InterPro" id="IPR014567">
    <property type="entry name" value="UCP031900"/>
</dbReference>
<sequence length="332" mass="36707">MRSWLRIVAFPPLALALLSLSASGKVLRTPIGRIPVMAAQPVPLAPGDPVRTRIGRLRYLGGVRLTSPDRGFSGFSALQVIGDQIVLLSDRGNIVRFRMGADWQPFDIRFGEVPNGPGIAAFKGDRDSESLTRDPATGKFWVGFESHNAIWRYDADFRHGERVAHPPEMRNWPANGGPESMARLPDGRFVVIGETARPPGKGHGAERDVLLFPGDPVRDSPRPIRLRFVPPPGYDPSDAVALPDGRLLVLERRFGFPALFTVKIDLVDLRGAAAGDVLRGTEIADFSPPFQHDNFEGLAVAREGNALVLWMVSDDNEQWWQQTLLLKFRLEL</sequence>
<evidence type="ECO:0000313" key="3">
    <source>
        <dbReference type="Proteomes" id="UP000245890"/>
    </source>
</evidence>
<proteinExistence type="predicted"/>
<accession>A0A2U0SA29</accession>
<feature type="domain" description="Phytase-like" evidence="1">
    <location>
        <begin position="71"/>
        <end position="316"/>
    </location>
</feature>
<dbReference type="RefSeq" id="WP_116467585.1">
    <property type="nucleotide sequence ID" value="NZ_QENQ01000001.1"/>
</dbReference>
<dbReference type="PIRSF" id="PIRSF031900">
    <property type="entry name" value="UCP031900"/>
    <property type="match status" value="1"/>
</dbReference>
<evidence type="ECO:0000259" key="1">
    <source>
        <dbReference type="Pfam" id="PF13449"/>
    </source>
</evidence>
<comment type="caution">
    <text evidence="2">The sequence shown here is derived from an EMBL/GenBank/DDBJ whole genome shotgun (WGS) entry which is preliminary data.</text>
</comment>
<protein>
    <recommendedName>
        <fullName evidence="1">Phytase-like domain-containing protein</fullName>
    </recommendedName>
</protein>
<reference evidence="2 3" key="1">
    <citation type="submission" date="2018-05" db="EMBL/GenBank/DDBJ databases">
        <title>Description of Sphingomonas pokkalii sp nov, isolated from the rhizosphere of saline tolerant pokkali rice and its draft genome analysis.</title>
        <authorList>
            <person name="Menon R."/>
            <person name="Kumari S."/>
            <person name="Rameshkumar N."/>
        </authorList>
    </citation>
    <scope>NUCLEOTIDE SEQUENCE [LARGE SCALE GENOMIC DNA]</scope>
    <source>
        <strain evidence="2 3">L3B27</strain>
    </source>
</reference>
<dbReference type="EMBL" id="QENQ01000001">
    <property type="protein sequence ID" value="PVX28131.1"/>
    <property type="molecule type" value="Genomic_DNA"/>
</dbReference>
<organism evidence="2 3">
    <name type="scientific">Sphingomonas pokkalii</name>
    <dbReference type="NCBI Taxonomy" id="2175090"/>
    <lineage>
        <taxon>Bacteria</taxon>
        <taxon>Pseudomonadati</taxon>
        <taxon>Pseudomonadota</taxon>
        <taxon>Alphaproteobacteria</taxon>
        <taxon>Sphingomonadales</taxon>
        <taxon>Sphingomonadaceae</taxon>
        <taxon>Sphingomonas</taxon>
    </lineage>
</organism>